<gene>
    <name evidence="3" type="ORF">JYP50_04000</name>
</gene>
<dbReference type="NCBIfam" id="TIGR00026">
    <property type="entry name" value="hi_GC_TIGR00026"/>
    <property type="match status" value="1"/>
</dbReference>
<dbReference type="RefSeq" id="WP_206559188.1">
    <property type="nucleotide sequence ID" value="NZ_JAFKCZ010000003.1"/>
</dbReference>
<reference evidence="3" key="1">
    <citation type="submission" date="2021-02" db="EMBL/GenBank/DDBJ databases">
        <title>PHA producing bacteria isolated from coastal sediment in Guangdong, Shenzhen.</title>
        <authorList>
            <person name="Zheng W."/>
            <person name="Yu S."/>
            <person name="Huang Y."/>
        </authorList>
    </citation>
    <scope>NUCLEOTIDE SEQUENCE</scope>
    <source>
        <strain evidence="3">TN14-10</strain>
    </source>
</reference>
<accession>A0A939DCV4</accession>
<dbReference type="Proteomes" id="UP000664303">
    <property type="component" value="Unassembled WGS sequence"/>
</dbReference>
<evidence type="ECO:0000256" key="1">
    <source>
        <dbReference type="ARBA" id="ARBA00008710"/>
    </source>
</evidence>
<dbReference type="InterPro" id="IPR004378">
    <property type="entry name" value="F420H2_quin_Rdtase"/>
</dbReference>
<dbReference type="AlphaFoldDB" id="A0A939DCV4"/>
<organism evidence="3 4">
    <name type="scientific">Parahaliea mediterranea</name>
    <dbReference type="NCBI Taxonomy" id="651086"/>
    <lineage>
        <taxon>Bacteria</taxon>
        <taxon>Pseudomonadati</taxon>
        <taxon>Pseudomonadota</taxon>
        <taxon>Gammaproteobacteria</taxon>
        <taxon>Cellvibrionales</taxon>
        <taxon>Halieaceae</taxon>
        <taxon>Parahaliea</taxon>
    </lineage>
</organism>
<dbReference type="Gene3D" id="2.30.110.10">
    <property type="entry name" value="Electron Transport, Fmn-binding Protein, Chain A"/>
    <property type="match status" value="1"/>
</dbReference>
<dbReference type="GO" id="GO:0005886">
    <property type="term" value="C:plasma membrane"/>
    <property type="evidence" value="ECO:0007669"/>
    <property type="project" value="TreeGrafter"/>
</dbReference>
<dbReference type="EMBL" id="JAFKCZ010000003">
    <property type="protein sequence ID" value="MBN7795739.1"/>
    <property type="molecule type" value="Genomic_DNA"/>
</dbReference>
<name>A0A939DCV4_9GAMM</name>
<sequence>MIQSALERFVLSRHGLALDRLLVKYLGTSLTIGVFARATGSVANPALYLETRGRRSGRRRGVVLPRFEIDGMYFVVGSKGGSAEDPYWAKNLRATPEATVYIDRKPRRVLARFLQGEERDRYWTAIKQRVPAYRDYEQSTRREIPVVHFIPAAETTAQGL</sequence>
<proteinExistence type="inferred from homology"/>
<evidence type="ECO:0000313" key="3">
    <source>
        <dbReference type="EMBL" id="MBN7795739.1"/>
    </source>
</evidence>
<dbReference type="InterPro" id="IPR012349">
    <property type="entry name" value="Split_barrel_FMN-bd"/>
</dbReference>
<dbReference type="GO" id="GO:0016491">
    <property type="term" value="F:oxidoreductase activity"/>
    <property type="evidence" value="ECO:0007669"/>
    <property type="project" value="InterPro"/>
</dbReference>
<comment type="caution">
    <text evidence="3">The sequence shown here is derived from an EMBL/GenBank/DDBJ whole genome shotgun (WGS) entry which is preliminary data.</text>
</comment>
<dbReference type="GO" id="GO:0070967">
    <property type="term" value="F:coenzyme F420 binding"/>
    <property type="evidence" value="ECO:0007669"/>
    <property type="project" value="TreeGrafter"/>
</dbReference>
<dbReference type="PANTHER" id="PTHR39428:SF3">
    <property type="entry name" value="DEAZAFLAVIN-DEPENDENT NITROREDUCTASE"/>
    <property type="match status" value="1"/>
</dbReference>
<comment type="catalytic activity">
    <reaction evidence="2">
        <text>oxidized coenzyme F420-(gamma-L-Glu)(n) + a quinol + H(+) = reduced coenzyme F420-(gamma-L-Glu)(n) + a quinone</text>
        <dbReference type="Rhea" id="RHEA:39663"/>
        <dbReference type="Rhea" id="RHEA-COMP:12939"/>
        <dbReference type="Rhea" id="RHEA-COMP:14378"/>
        <dbReference type="ChEBI" id="CHEBI:15378"/>
        <dbReference type="ChEBI" id="CHEBI:24646"/>
        <dbReference type="ChEBI" id="CHEBI:132124"/>
        <dbReference type="ChEBI" id="CHEBI:133980"/>
        <dbReference type="ChEBI" id="CHEBI:139511"/>
    </reaction>
</comment>
<comment type="similarity">
    <text evidence="1">Belongs to the F420H(2)-dependent quinone reductase family.</text>
</comment>
<dbReference type="Pfam" id="PF04075">
    <property type="entry name" value="F420H2_quin_red"/>
    <property type="match status" value="1"/>
</dbReference>
<protein>
    <submittedName>
        <fullName evidence="3">Nitroreductase family deazaflavin-dependent oxidoreductase</fullName>
    </submittedName>
</protein>
<evidence type="ECO:0000256" key="2">
    <source>
        <dbReference type="ARBA" id="ARBA00049106"/>
    </source>
</evidence>
<dbReference type="PANTHER" id="PTHR39428">
    <property type="entry name" value="F420H(2)-DEPENDENT QUINONE REDUCTASE RV1261C"/>
    <property type="match status" value="1"/>
</dbReference>
<evidence type="ECO:0000313" key="4">
    <source>
        <dbReference type="Proteomes" id="UP000664303"/>
    </source>
</evidence>
<keyword evidence="4" id="KW-1185">Reference proteome</keyword>